<organism evidence="5 6">
    <name type="scientific">Georgenia daeguensis</name>
    <dbReference type="NCBI Taxonomy" id="908355"/>
    <lineage>
        <taxon>Bacteria</taxon>
        <taxon>Bacillati</taxon>
        <taxon>Actinomycetota</taxon>
        <taxon>Actinomycetes</taxon>
        <taxon>Micrococcales</taxon>
        <taxon>Bogoriellaceae</taxon>
        <taxon>Georgenia</taxon>
    </lineage>
</organism>
<sequence length="257" mass="26077">MSEQHPGRTAGHPGQDALVDLALGEVVEPGRSALARHLVGCEQCREEYASVAAGLEQVLAAAPTVAPPPGFEARALAAMGPGRRGGDGASSDVVHGAGSRGRRDDAPTSAPPTPGARRPRAHRRRTVLVAAAAAVVELAVGAGGALLATQEGAVPDPEPTVAEPRGAAELVKADGTVVGRVTASRFAGDAVLVVDVAAAPTGVRYECRGVLPDGTEVELGTWTIGPERSAIWVVRDPGATGVRLVTDSGRVWADAQL</sequence>
<keyword evidence="4" id="KW-0812">Transmembrane</keyword>
<dbReference type="EMBL" id="BAABBA010000005">
    <property type="protein sequence ID" value="GAA4287038.1"/>
    <property type="molecule type" value="Genomic_DNA"/>
</dbReference>
<evidence type="ECO:0008006" key="7">
    <source>
        <dbReference type="Google" id="ProtNLM"/>
    </source>
</evidence>
<name>A0ABP8ETG2_9MICO</name>
<dbReference type="InterPro" id="IPR041916">
    <property type="entry name" value="Anti_sigma_zinc_sf"/>
</dbReference>
<evidence type="ECO:0000313" key="6">
    <source>
        <dbReference type="Proteomes" id="UP001499841"/>
    </source>
</evidence>
<evidence type="ECO:0000256" key="4">
    <source>
        <dbReference type="SAM" id="Phobius"/>
    </source>
</evidence>
<evidence type="ECO:0000256" key="1">
    <source>
        <dbReference type="ARBA" id="ARBA00023015"/>
    </source>
</evidence>
<protein>
    <recommendedName>
        <fullName evidence="7">Zinc-finger domain-containing protein</fullName>
    </recommendedName>
</protein>
<keyword evidence="4" id="KW-0472">Membrane</keyword>
<dbReference type="RefSeq" id="WP_345039214.1">
    <property type="nucleotide sequence ID" value="NZ_BAABBA010000005.1"/>
</dbReference>
<evidence type="ECO:0000256" key="3">
    <source>
        <dbReference type="SAM" id="MobiDB-lite"/>
    </source>
</evidence>
<proteinExistence type="predicted"/>
<reference evidence="6" key="1">
    <citation type="journal article" date="2019" name="Int. J. Syst. Evol. Microbiol.">
        <title>The Global Catalogue of Microorganisms (GCM) 10K type strain sequencing project: providing services to taxonomists for standard genome sequencing and annotation.</title>
        <authorList>
            <consortium name="The Broad Institute Genomics Platform"/>
            <consortium name="The Broad Institute Genome Sequencing Center for Infectious Disease"/>
            <person name="Wu L."/>
            <person name="Ma J."/>
        </authorList>
    </citation>
    <scope>NUCLEOTIDE SEQUENCE [LARGE SCALE GENOMIC DNA]</scope>
    <source>
        <strain evidence="6">JCM 17459</strain>
    </source>
</reference>
<keyword evidence="2" id="KW-0804">Transcription</keyword>
<dbReference type="Gene3D" id="1.10.10.1320">
    <property type="entry name" value="Anti-sigma factor, zinc-finger domain"/>
    <property type="match status" value="1"/>
</dbReference>
<feature type="transmembrane region" description="Helical" evidence="4">
    <location>
        <begin position="127"/>
        <end position="148"/>
    </location>
</feature>
<keyword evidence="1" id="KW-0805">Transcription regulation</keyword>
<evidence type="ECO:0000313" key="5">
    <source>
        <dbReference type="EMBL" id="GAA4287038.1"/>
    </source>
</evidence>
<dbReference type="Proteomes" id="UP001499841">
    <property type="component" value="Unassembled WGS sequence"/>
</dbReference>
<evidence type="ECO:0000256" key="2">
    <source>
        <dbReference type="ARBA" id="ARBA00023163"/>
    </source>
</evidence>
<feature type="region of interest" description="Disordered" evidence="3">
    <location>
        <begin position="78"/>
        <end position="122"/>
    </location>
</feature>
<accession>A0ABP8ETG2</accession>
<keyword evidence="4" id="KW-1133">Transmembrane helix</keyword>
<gene>
    <name evidence="5" type="ORF">GCM10022262_13970</name>
</gene>
<comment type="caution">
    <text evidence="5">The sequence shown here is derived from an EMBL/GenBank/DDBJ whole genome shotgun (WGS) entry which is preliminary data.</text>
</comment>
<keyword evidence="6" id="KW-1185">Reference proteome</keyword>